<gene>
    <name evidence="8" type="ORF">JFN88_10765</name>
</gene>
<evidence type="ECO:0000313" key="8">
    <source>
        <dbReference type="EMBL" id="MBJ6361757.1"/>
    </source>
</evidence>
<dbReference type="InterPro" id="IPR051537">
    <property type="entry name" value="DNA_Adenine_Mtase"/>
</dbReference>
<dbReference type="Pfam" id="PF02384">
    <property type="entry name" value="N6_Mtase"/>
    <property type="match status" value="1"/>
</dbReference>
<evidence type="ECO:0000256" key="1">
    <source>
        <dbReference type="ARBA" id="ARBA00011900"/>
    </source>
</evidence>
<comment type="caution">
    <text evidence="8">The sequence shown here is derived from an EMBL/GenBank/DDBJ whole genome shotgun (WGS) entry which is preliminary data.</text>
</comment>
<dbReference type="EMBL" id="JAELUP010000046">
    <property type="protein sequence ID" value="MBJ6361757.1"/>
    <property type="molecule type" value="Genomic_DNA"/>
</dbReference>
<accession>A0A934IYW2</accession>
<evidence type="ECO:0000256" key="6">
    <source>
        <dbReference type="ARBA" id="ARBA00047942"/>
    </source>
</evidence>
<comment type="catalytic activity">
    <reaction evidence="6">
        <text>a 2'-deoxyadenosine in DNA + S-adenosyl-L-methionine = an N(6)-methyl-2'-deoxyadenosine in DNA + S-adenosyl-L-homocysteine + H(+)</text>
        <dbReference type="Rhea" id="RHEA:15197"/>
        <dbReference type="Rhea" id="RHEA-COMP:12418"/>
        <dbReference type="Rhea" id="RHEA-COMP:12419"/>
        <dbReference type="ChEBI" id="CHEBI:15378"/>
        <dbReference type="ChEBI" id="CHEBI:57856"/>
        <dbReference type="ChEBI" id="CHEBI:59789"/>
        <dbReference type="ChEBI" id="CHEBI:90615"/>
        <dbReference type="ChEBI" id="CHEBI:90616"/>
        <dbReference type="EC" id="2.1.1.72"/>
    </reaction>
</comment>
<dbReference type="GO" id="GO:0009307">
    <property type="term" value="P:DNA restriction-modification system"/>
    <property type="evidence" value="ECO:0007669"/>
    <property type="project" value="UniProtKB-KW"/>
</dbReference>
<dbReference type="InterPro" id="IPR029063">
    <property type="entry name" value="SAM-dependent_MTases_sf"/>
</dbReference>
<dbReference type="PANTHER" id="PTHR42933">
    <property type="entry name" value="SLR6095 PROTEIN"/>
    <property type="match status" value="1"/>
</dbReference>
<keyword evidence="5" id="KW-0680">Restriction system</keyword>
<protein>
    <recommendedName>
        <fullName evidence="1">site-specific DNA-methyltransferase (adenine-specific)</fullName>
        <ecNumber evidence="1">2.1.1.72</ecNumber>
    </recommendedName>
</protein>
<dbReference type="Proteomes" id="UP000640274">
    <property type="component" value="Unassembled WGS sequence"/>
</dbReference>
<keyword evidence="2 8" id="KW-0489">Methyltransferase</keyword>
<evidence type="ECO:0000256" key="5">
    <source>
        <dbReference type="ARBA" id="ARBA00022747"/>
    </source>
</evidence>
<evidence type="ECO:0000256" key="4">
    <source>
        <dbReference type="ARBA" id="ARBA00022691"/>
    </source>
</evidence>
<name>A0A934IYW2_9BACL</name>
<evidence type="ECO:0000313" key="9">
    <source>
        <dbReference type="Proteomes" id="UP000640274"/>
    </source>
</evidence>
<keyword evidence="9" id="KW-1185">Reference proteome</keyword>
<keyword evidence="3" id="KW-0808">Transferase</keyword>
<proteinExistence type="predicted"/>
<dbReference type="SUPFAM" id="SSF53335">
    <property type="entry name" value="S-adenosyl-L-methionine-dependent methyltransferases"/>
    <property type="match status" value="1"/>
</dbReference>
<feature type="domain" description="DNA methylase adenine-specific" evidence="7">
    <location>
        <begin position="106"/>
        <end position="208"/>
    </location>
</feature>
<organism evidence="8 9">
    <name type="scientific">Paenibacillus roseus</name>
    <dbReference type="NCBI Taxonomy" id="2798579"/>
    <lineage>
        <taxon>Bacteria</taxon>
        <taxon>Bacillati</taxon>
        <taxon>Bacillota</taxon>
        <taxon>Bacilli</taxon>
        <taxon>Bacillales</taxon>
        <taxon>Paenibacillaceae</taxon>
        <taxon>Paenibacillus</taxon>
    </lineage>
</organism>
<sequence length="228" mass="26427">MKSKRLNGIHQEFLTIFKSLTNRNSSWRVWSDFIELTAISISNGIDPVRYQERERRYMEVIKHYSDDEAQQFARLLAMIVQALEADPEQDFLGEIFMSLELWNHWKGQYFTPYYLSRLMAQLQIGQIHEKIEKRGFISVNDCACGAGAMLIAFANEAKKVNVNYQKQVLFVAQDIDQTAALMCYIQLSLLGCPGYVIIGNTLTEPPTEPLNSSMNVWYTPFYMIGRWK</sequence>
<dbReference type="EC" id="2.1.1.72" evidence="1"/>
<reference evidence="8" key="1">
    <citation type="submission" date="2020-12" db="EMBL/GenBank/DDBJ databases">
        <authorList>
            <person name="Huq M.A."/>
        </authorList>
    </citation>
    <scope>NUCLEOTIDE SEQUENCE</scope>
    <source>
        <strain evidence="8">MAHUQ-46</strain>
    </source>
</reference>
<evidence type="ECO:0000256" key="3">
    <source>
        <dbReference type="ARBA" id="ARBA00022679"/>
    </source>
</evidence>
<dbReference type="GO" id="GO:0008170">
    <property type="term" value="F:N-methyltransferase activity"/>
    <property type="evidence" value="ECO:0007669"/>
    <property type="project" value="InterPro"/>
</dbReference>
<keyword evidence="4" id="KW-0949">S-adenosyl-L-methionine</keyword>
<dbReference type="InterPro" id="IPR003356">
    <property type="entry name" value="DNA_methylase_A-5"/>
</dbReference>
<evidence type="ECO:0000256" key="2">
    <source>
        <dbReference type="ARBA" id="ARBA00022603"/>
    </source>
</evidence>
<evidence type="ECO:0000259" key="7">
    <source>
        <dbReference type="Pfam" id="PF02384"/>
    </source>
</evidence>
<dbReference type="AlphaFoldDB" id="A0A934IYW2"/>
<dbReference type="RefSeq" id="WP_199019310.1">
    <property type="nucleotide sequence ID" value="NZ_JAELUP010000046.1"/>
</dbReference>
<dbReference type="GO" id="GO:0003677">
    <property type="term" value="F:DNA binding"/>
    <property type="evidence" value="ECO:0007669"/>
    <property type="project" value="InterPro"/>
</dbReference>
<dbReference type="PANTHER" id="PTHR42933:SF1">
    <property type="entry name" value="SITE-SPECIFIC DNA-METHYLTRANSFERASE (ADENINE-SPECIFIC)"/>
    <property type="match status" value="1"/>
</dbReference>
<dbReference type="GO" id="GO:0032259">
    <property type="term" value="P:methylation"/>
    <property type="evidence" value="ECO:0007669"/>
    <property type="project" value="UniProtKB-KW"/>
</dbReference>
<dbReference type="GO" id="GO:0009007">
    <property type="term" value="F:site-specific DNA-methyltransferase (adenine-specific) activity"/>
    <property type="evidence" value="ECO:0007669"/>
    <property type="project" value="UniProtKB-EC"/>
</dbReference>
<dbReference type="Gene3D" id="3.40.50.150">
    <property type="entry name" value="Vaccinia Virus protein VP39"/>
    <property type="match status" value="1"/>
</dbReference>